<evidence type="ECO:0000313" key="3">
    <source>
        <dbReference type="Proteomes" id="UP000550729"/>
    </source>
</evidence>
<keyword evidence="3" id="KW-1185">Reference proteome</keyword>
<feature type="chain" id="PRO_5038710279" evidence="1">
    <location>
        <begin position="26"/>
        <end position="198"/>
    </location>
</feature>
<dbReference type="InterPro" id="IPR024520">
    <property type="entry name" value="DUF3558"/>
</dbReference>
<proteinExistence type="predicted"/>
<name>A0A848L9Q2_9ACTN</name>
<dbReference type="Proteomes" id="UP000550729">
    <property type="component" value="Unassembled WGS sequence"/>
</dbReference>
<feature type="signal peptide" evidence="1">
    <location>
        <begin position="1"/>
        <end position="25"/>
    </location>
</feature>
<dbReference type="RefSeq" id="WP_170196810.1">
    <property type="nucleotide sequence ID" value="NZ_JABBNB010000033.1"/>
</dbReference>
<accession>A0A848L9Q2</accession>
<dbReference type="AlphaFoldDB" id="A0A848L9Q2"/>
<keyword evidence="1" id="KW-0732">Signal</keyword>
<evidence type="ECO:0000256" key="1">
    <source>
        <dbReference type="SAM" id="SignalP"/>
    </source>
</evidence>
<reference evidence="2 3" key="1">
    <citation type="submission" date="2020-04" db="EMBL/GenBank/DDBJ databases">
        <title>Gordonia sp. nov. TBRC 11910.</title>
        <authorList>
            <person name="Suriyachadkun C."/>
        </authorList>
    </citation>
    <scope>NUCLEOTIDE SEQUENCE [LARGE SCALE GENOMIC DNA]</scope>
    <source>
        <strain evidence="2 3">TBRC 11910</strain>
    </source>
</reference>
<gene>
    <name evidence="2" type="ORF">HH308_24105</name>
</gene>
<organism evidence="2 3">
    <name type="scientific">Gordonia asplenii</name>
    <dbReference type="NCBI Taxonomy" id="2725283"/>
    <lineage>
        <taxon>Bacteria</taxon>
        <taxon>Bacillati</taxon>
        <taxon>Actinomycetota</taxon>
        <taxon>Actinomycetes</taxon>
        <taxon>Mycobacteriales</taxon>
        <taxon>Gordoniaceae</taxon>
        <taxon>Gordonia</taxon>
    </lineage>
</organism>
<dbReference type="EMBL" id="JABBNB010000033">
    <property type="protein sequence ID" value="NMO04308.1"/>
    <property type="molecule type" value="Genomic_DNA"/>
</dbReference>
<comment type="caution">
    <text evidence="2">The sequence shown here is derived from an EMBL/GenBank/DDBJ whole genome shotgun (WGS) entry which is preliminary data.</text>
</comment>
<protein>
    <submittedName>
        <fullName evidence="2">DUF3558 family protein</fullName>
    </submittedName>
</protein>
<evidence type="ECO:0000313" key="2">
    <source>
        <dbReference type="EMBL" id="NMO04308.1"/>
    </source>
</evidence>
<sequence>MKSYTCLTVILCVAVLMCTGCTVSNFDSSHLSTAQVSERLHPQLPFASTFPNRWNQGNDGTEYEPCVAVTGAVAERLGLDPASIEDAATVDHQTARGCRWRDHEKSPWSVSQIVGNQASLAAYKSQNRSLTWRPDLEISGRQVAVSEINSTTCVTHVQSSGAGVSTLAQYISANAPPIDEICDRAIAFTRATIDKMPR</sequence>
<dbReference type="Pfam" id="PF12079">
    <property type="entry name" value="DUF3558"/>
    <property type="match status" value="1"/>
</dbReference>